<dbReference type="GO" id="GO:0003676">
    <property type="term" value="F:nucleic acid binding"/>
    <property type="evidence" value="ECO:0007669"/>
    <property type="project" value="InterPro"/>
</dbReference>
<name>A0A4S4EG17_CAMSN</name>
<dbReference type="InterPro" id="IPR036875">
    <property type="entry name" value="Znf_CCHC_sf"/>
</dbReference>
<dbReference type="EMBL" id="SDRB02004765">
    <property type="protein sequence ID" value="THG15369.1"/>
    <property type="molecule type" value="Genomic_DNA"/>
</dbReference>
<dbReference type="GO" id="GO:0008270">
    <property type="term" value="F:zinc ion binding"/>
    <property type="evidence" value="ECO:0007669"/>
    <property type="project" value="UniProtKB-KW"/>
</dbReference>
<proteinExistence type="predicted"/>
<dbReference type="AlphaFoldDB" id="A0A4S4EG17"/>
<protein>
    <submittedName>
        <fullName evidence="8">Uncharacterized protein</fullName>
    </submittedName>
</protein>
<comment type="caution">
    <text evidence="8">The sequence shown here is derived from an EMBL/GenBank/DDBJ whole genome shotgun (WGS) entry which is preliminary data.</text>
</comment>
<dbReference type="SUPFAM" id="SSF57756">
    <property type="entry name" value="Retrovirus zinc finger-like domains"/>
    <property type="match status" value="1"/>
</dbReference>
<evidence type="ECO:0000256" key="4">
    <source>
        <dbReference type="PROSITE-ProRule" id="PRU00047"/>
    </source>
</evidence>
<feature type="region of interest" description="Disordered" evidence="5">
    <location>
        <begin position="73"/>
        <end position="105"/>
    </location>
</feature>
<evidence type="ECO:0000259" key="6">
    <source>
        <dbReference type="PROSITE" id="PS50158"/>
    </source>
</evidence>
<feature type="region of interest" description="Disordered" evidence="5">
    <location>
        <begin position="126"/>
        <end position="149"/>
    </location>
</feature>
<dbReference type="InterPro" id="IPR001878">
    <property type="entry name" value="Znf_CCHC"/>
</dbReference>
<evidence type="ECO:0000256" key="3">
    <source>
        <dbReference type="ARBA" id="ARBA00022833"/>
    </source>
</evidence>
<gene>
    <name evidence="8" type="ORF">TEA_009462</name>
</gene>
<dbReference type="Pfam" id="PF06839">
    <property type="entry name" value="Zn_ribbon_GRF"/>
    <property type="match status" value="1"/>
</dbReference>
<dbReference type="PROSITE" id="PS50158">
    <property type="entry name" value="ZF_CCHC"/>
    <property type="match status" value="1"/>
</dbReference>
<keyword evidence="3" id="KW-0862">Zinc</keyword>
<evidence type="ECO:0000259" key="7">
    <source>
        <dbReference type="PROSITE" id="PS51999"/>
    </source>
</evidence>
<evidence type="ECO:0000256" key="5">
    <source>
        <dbReference type="SAM" id="MobiDB-lite"/>
    </source>
</evidence>
<dbReference type="SMART" id="SM00343">
    <property type="entry name" value="ZnF_C2HC"/>
    <property type="match status" value="1"/>
</dbReference>
<feature type="compositionally biased region" description="Low complexity" evidence="5">
    <location>
        <begin position="129"/>
        <end position="142"/>
    </location>
</feature>
<organism evidence="8 9">
    <name type="scientific">Camellia sinensis var. sinensis</name>
    <name type="common">China tea</name>
    <dbReference type="NCBI Taxonomy" id="542762"/>
    <lineage>
        <taxon>Eukaryota</taxon>
        <taxon>Viridiplantae</taxon>
        <taxon>Streptophyta</taxon>
        <taxon>Embryophyta</taxon>
        <taxon>Tracheophyta</taxon>
        <taxon>Spermatophyta</taxon>
        <taxon>Magnoliopsida</taxon>
        <taxon>eudicotyledons</taxon>
        <taxon>Gunneridae</taxon>
        <taxon>Pentapetalae</taxon>
        <taxon>asterids</taxon>
        <taxon>Ericales</taxon>
        <taxon>Theaceae</taxon>
        <taxon>Camellia</taxon>
    </lineage>
</organism>
<keyword evidence="2 4" id="KW-0863">Zinc-finger</keyword>
<feature type="domain" description="CCHC-type" evidence="6">
    <location>
        <begin position="114"/>
        <end position="128"/>
    </location>
</feature>
<keyword evidence="9" id="KW-1185">Reference proteome</keyword>
<evidence type="ECO:0000313" key="8">
    <source>
        <dbReference type="EMBL" id="THG15369.1"/>
    </source>
</evidence>
<evidence type="ECO:0000256" key="2">
    <source>
        <dbReference type="ARBA" id="ARBA00022771"/>
    </source>
</evidence>
<dbReference type="PANTHER" id="PTHR33680:SF11">
    <property type="match status" value="1"/>
</dbReference>
<dbReference type="PROSITE" id="PS51999">
    <property type="entry name" value="ZF_GRF"/>
    <property type="match status" value="1"/>
</dbReference>
<dbReference type="Gene3D" id="4.10.60.10">
    <property type="entry name" value="Zinc finger, CCHC-type"/>
    <property type="match status" value="1"/>
</dbReference>
<dbReference type="InterPro" id="IPR010666">
    <property type="entry name" value="Znf_GRF"/>
</dbReference>
<feature type="compositionally biased region" description="Polar residues" evidence="5">
    <location>
        <begin position="73"/>
        <end position="95"/>
    </location>
</feature>
<keyword evidence="1" id="KW-0479">Metal-binding</keyword>
<sequence length="555" mass="61723">MERFGGRLLFFYYGQSIMLMSTHSSGGDTHIAVAAAAHTQQQHPDRCSVAALFRSSHSFEQCSAATLRPVLSSGTVASPGGRNSSTRPQPQSQPNRRLFVTEEEEKKDNRKGSCFLCDKQGHWMKDCPTKSPKTPSSSQSPSPSSPSPIGGHGVPNLICRCGTGTCFVRRSKTTRNPDRLFYCCPLTDKSCNFFEWCDEVWNDKITVPVCRCFAGPCSIYKEPTFTRSNAGRYFFVCPIKKGQGACDFIQSLDATSSHSDKSVISQSTLTNCHDTSPSSNDLVEDGDFSQQGMDVVSHVVNSSEHPQKLGAISEISKRDKVKLMDFQAQEETPDEPMRKHCKRQRHEAPEIDGFILDSTSYCSDMPQSKSGDPTTTKALRASTITSEGWYGRLVFSPSRCLIFPAPKPFFCCVVPAFHPIFVPQDVDTFDVEAANIAMPNALFVDSQPFKEQVEEFIGCASSLAEIGLSIHNDRSAQELVIMYERKNYSWKIFLKMKIGNRLDQITEDMLNSEASLQVAFGEAEAAMKLCQQREAERNVAKEAFEKARSNLRRSL</sequence>
<accession>A0A4S4EG17</accession>
<dbReference type="STRING" id="542762.A0A4S4EG17"/>
<evidence type="ECO:0000313" key="9">
    <source>
        <dbReference type="Proteomes" id="UP000306102"/>
    </source>
</evidence>
<evidence type="ECO:0000256" key="1">
    <source>
        <dbReference type="ARBA" id="ARBA00022723"/>
    </source>
</evidence>
<reference evidence="8 9" key="1">
    <citation type="journal article" date="2018" name="Proc. Natl. Acad. Sci. U.S.A.">
        <title>Draft genome sequence of Camellia sinensis var. sinensis provides insights into the evolution of the tea genome and tea quality.</title>
        <authorList>
            <person name="Wei C."/>
            <person name="Yang H."/>
            <person name="Wang S."/>
            <person name="Zhao J."/>
            <person name="Liu C."/>
            <person name="Gao L."/>
            <person name="Xia E."/>
            <person name="Lu Y."/>
            <person name="Tai Y."/>
            <person name="She G."/>
            <person name="Sun J."/>
            <person name="Cao H."/>
            <person name="Tong W."/>
            <person name="Gao Q."/>
            <person name="Li Y."/>
            <person name="Deng W."/>
            <person name="Jiang X."/>
            <person name="Wang W."/>
            <person name="Chen Q."/>
            <person name="Zhang S."/>
            <person name="Li H."/>
            <person name="Wu J."/>
            <person name="Wang P."/>
            <person name="Li P."/>
            <person name="Shi C."/>
            <person name="Zheng F."/>
            <person name="Jian J."/>
            <person name="Huang B."/>
            <person name="Shan D."/>
            <person name="Shi M."/>
            <person name="Fang C."/>
            <person name="Yue Y."/>
            <person name="Li F."/>
            <person name="Li D."/>
            <person name="Wei S."/>
            <person name="Han B."/>
            <person name="Jiang C."/>
            <person name="Yin Y."/>
            <person name="Xia T."/>
            <person name="Zhang Z."/>
            <person name="Bennetzen J.L."/>
            <person name="Zhao S."/>
            <person name="Wan X."/>
        </authorList>
    </citation>
    <scope>NUCLEOTIDE SEQUENCE [LARGE SCALE GENOMIC DNA]</scope>
    <source>
        <strain evidence="9">cv. Shuchazao</strain>
        <tissue evidence="8">Leaf</tissue>
    </source>
</reference>
<feature type="domain" description="GRF-type" evidence="7">
    <location>
        <begin position="159"/>
        <end position="200"/>
    </location>
</feature>
<dbReference type="PANTHER" id="PTHR33680">
    <property type="entry name" value="OS07G0190500 PROTEIN"/>
    <property type="match status" value="1"/>
</dbReference>
<dbReference type="Proteomes" id="UP000306102">
    <property type="component" value="Unassembled WGS sequence"/>
</dbReference>